<organism evidence="2 3">
    <name type="scientific">Devosia sediminis</name>
    <dbReference type="NCBI Taxonomy" id="2798801"/>
    <lineage>
        <taxon>Bacteria</taxon>
        <taxon>Pseudomonadati</taxon>
        <taxon>Pseudomonadota</taxon>
        <taxon>Alphaproteobacteria</taxon>
        <taxon>Hyphomicrobiales</taxon>
        <taxon>Devosiaceae</taxon>
        <taxon>Devosia</taxon>
    </lineage>
</organism>
<comment type="caution">
    <text evidence="2">The sequence shown here is derived from an EMBL/GenBank/DDBJ whole genome shotgun (WGS) entry which is preliminary data.</text>
</comment>
<reference evidence="2" key="1">
    <citation type="submission" date="2020-12" db="EMBL/GenBank/DDBJ databases">
        <title>Devosia sp. MSA67 isolated from Mo River.</title>
        <authorList>
            <person name="Ma F."/>
            <person name="Zi Z."/>
        </authorList>
    </citation>
    <scope>NUCLEOTIDE SEQUENCE</scope>
    <source>
        <strain evidence="2">MSA67</strain>
    </source>
</reference>
<evidence type="ECO:0000313" key="2">
    <source>
        <dbReference type="EMBL" id="MBJ3785753.1"/>
    </source>
</evidence>
<feature type="signal peptide" evidence="1">
    <location>
        <begin position="1"/>
        <end position="19"/>
    </location>
</feature>
<keyword evidence="3" id="KW-1185">Reference proteome</keyword>
<sequence>MRKRLLVAGLALIATPALAALPPHYQRQNELEAIIAHVVEEFGISHPIEAIITTDTDFYEVISGSCRMEVVIVDVPLGLGEQPASGPRRFAVESGPLVCDE</sequence>
<feature type="chain" id="PRO_5037877283" evidence="1">
    <location>
        <begin position="20"/>
        <end position="101"/>
    </location>
</feature>
<dbReference type="RefSeq" id="WP_198876982.1">
    <property type="nucleotide sequence ID" value="NZ_JAEKMH010000003.1"/>
</dbReference>
<proteinExistence type="predicted"/>
<evidence type="ECO:0000313" key="3">
    <source>
        <dbReference type="Proteomes" id="UP000602124"/>
    </source>
</evidence>
<accession>A0A934IS24</accession>
<keyword evidence="1" id="KW-0732">Signal</keyword>
<gene>
    <name evidence="2" type="ORF">JEQ47_13590</name>
</gene>
<dbReference type="EMBL" id="JAEKMH010000003">
    <property type="protein sequence ID" value="MBJ3785753.1"/>
    <property type="molecule type" value="Genomic_DNA"/>
</dbReference>
<dbReference type="Proteomes" id="UP000602124">
    <property type="component" value="Unassembled WGS sequence"/>
</dbReference>
<name>A0A934IS24_9HYPH</name>
<evidence type="ECO:0000256" key="1">
    <source>
        <dbReference type="SAM" id="SignalP"/>
    </source>
</evidence>
<protein>
    <submittedName>
        <fullName evidence="2">Uncharacterized protein</fullName>
    </submittedName>
</protein>
<dbReference type="AlphaFoldDB" id="A0A934IS24"/>